<evidence type="ECO:0000313" key="3">
    <source>
        <dbReference type="Proteomes" id="UP000266506"/>
    </source>
</evidence>
<dbReference type="InterPro" id="IPR007557">
    <property type="entry name" value="PSP1_C"/>
</dbReference>
<dbReference type="InterPro" id="IPR047767">
    <property type="entry name" value="PSP1-like"/>
</dbReference>
<dbReference type="GO" id="GO:0005737">
    <property type="term" value="C:cytoplasm"/>
    <property type="evidence" value="ECO:0007669"/>
    <property type="project" value="TreeGrafter"/>
</dbReference>
<gene>
    <name evidence="2" type="ORF">EI71_00151</name>
</gene>
<proteinExistence type="predicted"/>
<dbReference type="Proteomes" id="UP000266506">
    <property type="component" value="Unassembled WGS sequence"/>
</dbReference>
<organism evidence="2 3">
    <name type="scientific">Anaeroplasma bactoclasticum</name>
    <dbReference type="NCBI Taxonomy" id="2088"/>
    <lineage>
        <taxon>Bacteria</taxon>
        <taxon>Bacillati</taxon>
        <taxon>Mycoplasmatota</taxon>
        <taxon>Mollicutes</taxon>
        <taxon>Anaeroplasmatales</taxon>
        <taxon>Anaeroplasmataceae</taxon>
        <taxon>Anaeroplasma</taxon>
    </lineage>
</organism>
<sequence>MKVTKVQFKPLGKRYFFGIANLDLKDKTPVVVNTIRGIEMGYCVGDPFDLEEDESIPELKDVVRIATEEDLKNYNKNKALEPEVVSKTKEFAKKENLEMKVLEAEYTLDQAKLIIYFESEGRVDFRELVKDLAEIYHTRIELRQVGSRDGAKVFGGIGPCGLIVCCQTFITQFDNVSVKMAKNQNLSLNPVKISGNCGKLLCCINYENELYTELRKYAPDTGDIVETPDGPAKVLTCDVLNKNLKVKYVGEDNKFGYFKLDEVKFTPSKDKKKKKEIEEDFDAYSLQWVIR</sequence>
<dbReference type="InParanoid" id="A0A397RW73"/>
<accession>A0A397RW73</accession>
<keyword evidence="3" id="KW-1185">Reference proteome</keyword>
<dbReference type="Pfam" id="PF04468">
    <property type="entry name" value="PSP1"/>
    <property type="match status" value="1"/>
</dbReference>
<dbReference type="EMBL" id="QXEV01000001">
    <property type="protein sequence ID" value="RIA78590.1"/>
    <property type="molecule type" value="Genomic_DNA"/>
</dbReference>
<evidence type="ECO:0000313" key="2">
    <source>
        <dbReference type="EMBL" id="RIA78590.1"/>
    </source>
</evidence>
<feature type="domain" description="PSP1 C-terminal" evidence="1">
    <location>
        <begin position="60"/>
        <end position="145"/>
    </location>
</feature>
<name>A0A397RW73_9MOLU</name>
<dbReference type="NCBIfam" id="NF041131">
    <property type="entry name" value="RicT_YaaT_fam"/>
    <property type="match status" value="1"/>
</dbReference>
<dbReference type="FunCoup" id="A0A397RW73">
    <property type="interactions" value="28"/>
</dbReference>
<reference evidence="2 3" key="1">
    <citation type="submission" date="2018-08" db="EMBL/GenBank/DDBJ databases">
        <title>Genomic Encyclopedia of Archaeal and Bacterial Type Strains, Phase II (KMG-II): from individual species to whole genera.</title>
        <authorList>
            <person name="Goeker M."/>
        </authorList>
    </citation>
    <scope>NUCLEOTIDE SEQUENCE [LARGE SCALE GENOMIC DNA]</scope>
    <source>
        <strain evidence="2 3">ATCC 27112</strain>
    </source>
</reference>
<dbReference type="AlphaFoldDB" id="A0A397RW73"/>
<evidence type="ECO:0000259" key="1">
    <source>
        <dbReference type="PROSITE" id="PS51411"/>
    </source>
</evidence>
<dbReference type="OrthoDB" id="9779344at2"/>
<dbReference type="PANTHER" id="PTHR43830:SF3">
    <property type="entry name" value="PROTEIN PSP1"/>
    <property type="match status" value="1"/>
</dbReference>
<comment type="caution">
    <text evidence="2">The sequence shown here is derived from an EMBL/GenBank/DDBJ whole genome shotgun (WGS) entry which is preliminary data.</text>
</comment>
<dbReference type="PROSITE" id="PS51411">
    <property type="entry name" value="PSP1_C"/>
    <property type="match status" value="1"/>
</dbReference>
<protein>
    <submittedName>
        <fullName evidence="2">Cell fate regulator YaaT (PSP1 superfamily)</fullName>
    </submittedName>
</protein>
<dbReference type="PANTHER" id="PTHR43830">
    <property type="entry name" value="PROTEIN PSP1"/>
    <property type="match status" value="1"/>
</dbReference>